<protein>
    <submittedName>
        <fullName evidence="2">Uncharacterized protein</fullName>
    </submittedName>
</protein>
<evidence type="ECO:0000313" key="3">
    <source>
        <dbReference type="Proteomes" id="UP000027238"/>
    </source>
</evidence>
<feature type="compositionally biased region" description="Basic residues" evidence="1">
    <location>
        <begin position="268"/>
        <end position="277"/>
    </location>
</feature>
<comment type="caution">
    <text evidence="2">The sequence shown here is derived from an EMBL/GenBank/DDBJ whole genome shotgun (WGS) entry which is preliminary data.</text>
</comment>
<reference evidence="3" key="1">
    <citation type="journal article" date="2014" name="Genome Announc.">
        <title>Draft genome sequence of Colletotrichum sublineola, a destructive pathogen of cultivated sorghum.</title>
        <authorList>
            <person name="Baroncelli R."/>
            <person name="Sanz-Martin J.M."/>
            <person name="Rech G.E."/>
            <person name="Sukno S.A."/>
            <person name="Thon M.R."/>
        </authorList>
    </citation>
    <scope>NUCLEOTIDE SEQUENCE [LARGE SCALE GENOMIC DNA]</scope>
    <source>
        <strain evidence="3">TX430BB</strain>
    </source>
</reference>
<sequence length="384" mass="42379">MNLNRPPTPLPFVFGSTKYIITLRNAFDVAFEFDPGGRPAILLRLQKKTNTMDLNVLHPLQEPDHQLFWSESIPLSLEALDAYQGHPDVLQGSNDDILLQLLPPQHISGLTHANIPPWTSLDHIARFGPAWCANVTAGSANLSQHVPETANLLETPLYESANVRAPTNSPTNPPPTRPGHKRAHQEITRSDPVQTRLVTPESSALGFRKKRRQEAQRQPRHQQGNAARKVTWPASTTTPLGCATPPRPSASNPVDLIGGRPSAAKVQYQHRAKKRLRSAAPAPDLDPAVGMPETSPSLEDSSRSPHQATSPNPLQGRRHWSGGPPAAVISTAYDNDAHCAKRQHKEKQKEGAKQQVAGRRVPVRLSSYQRHVMELLDIIKRECR</sequence>
<dbReference type="HOGENOM" id="CLU_719642_0_0_1"/>
<gene>
    <name evidence="2" type="ORF">CSUB01_08547</name>
</gene>
<keyword evidence="3" id="KW-1185">Reference proteome</keyword>
<proteinExistence type="predicted"/>
<dbReference type="AlphaFoldDB" id="A0A066XBR4"/>
<feature type="compositionally biased region" description="Polar residues" evidence="1">
    <location>
        <begin position="294"/>
        <end position="313"/>
    </location>
</feature>
<dbReference type="Proteomes" id="UP000027238">
    <property type="component" value="Unassembled WGS sequence"/>
</dbReference>
<feature type="compositionally biased region" description="Polar residues" evidence="1">
    <location>
        <begin position="191"/>
        <end position="202"/>
    </location>
</feature>
<organism evidence="2 3">
    <name type="scientific">Colletotrichum sublineola</name>
    <name type="common">Sorghum anthracnose fungus</name>
    <dbReference type="NCBI Taxonomy" id="1173701"/>
    <lineage>
        <taxon>Eukaryota</taxon>
        <taxon>Fungi</taxon>
        <taxon>Dikarya</taxon>
        <taxon>Ascomycota</taxon>
        <taxon>Pezizomycotina</taxon>
        <taxon>Sordariomycetes</taxon>
        <taxon>Hypocreomycetidae</taxon>
        <taxon>Glomerellales</taxon>
        <taxon>Glomerellaceae</taxon>
        <taxon>Colletotrichum</taxon>
        <taxon>Colletotrichum graminicola species complex</taxon>
    </lineage>
</organism>
<dbReference type="EMBL" id="JMSE01001222">
    <property type="protein sequence ID" value="KDN63465.1"/>
    <property type="molecule type" value="Genomic_DNA"/>
</dbReference>
<evidence type="ECO:0000313" key="2">
    <source>
        <dbReference type="EMBL" id="KDN63465.1"/>
    </source>
</evidence>
<feature type="region of interest" description="Disordered" evidence="1">
    <location>
        <begin position="162"/>
        <end position="329"/>
    </location>
</feature>
<accession>A0A066XBR4</accession>
<evidence type="ECO:0000256" key="1">
    <source>
        <dbReference type="SAM" id="MobiDB-lite"/>
    </source>
</evidence>
<name>A0A066XBR4_COLSU</name>